<dbReference type="PANTHER" id="PTHR36840">
    <property type="entry name" value="BLL5714 PROTEIN"/>
    <property type="match status" value="1"/>
</dbReference>
<dbReference type="AlphaFoldDB" id="A0A3M8AE33"/>
<keyword evidence="1" id="KW-0472">Membrane</keyword>
<feature type="transmembrane region" description="Helical" evidence="1">
    <location>
        <begin position="59"/>
        <end position="78"/>
    </location>
</feature>
<dbReference type="EMBL" id="RHHB01000018">
    <property type="protein sequence ID" value="RNB48795.1"/>
    <property type="molecule type" value="Genomic_DNA"/>
</dbReference>
<protein>
    <submittedName>
        <fullName evidence="2">Low temperature requirement protein A</fullName>
    </submittedName>
</protein>
<accession>A0A3M8AE33</accession>
<feature type="transmembrane region" description="Helical" evidence="1">
    <location>
        <begin position="287"/>
        <end position="309"/>
    </location>
</feature>
<comment type="caution">
    <text evidence="2">The sequence shown here is derived from an EMBL/GenBank/DDBJ whole genome shotgun (WGS) entry which is preliminary data.</text>
</comment>
<sequence length="409" mass="43012">MLGRMQESTADPGGRGILGRVRVADASARVTTFELFFDLVYVFAFTQISMLMADTHTAFGVLQALIVLGLLWWTWCAYSWLANQAPADQGVLQVGMGVAMIAIFLVALVIPEAYEDLPGGWSGPLVLALAYTLVRLVHTGLYLVAAGDDRALRVQVLRTQAVAMVPAAVALIVGAIMGGAAQTWIWLAAFAWDVVFTYASSRGGGGWRLHSPAHWAERYGLVVILALGESIVAIGVGVAREPIDAAIALGTVFAVVLSILLWWAYFARIAEAGEHALQRRADASRVVLARDAYTYLHFAIVAGVILAALGVEDAMAHVGETEPFGGFGAAALASGLALYLLATAAFGRIVDLPWSRVRVGTAVALAASIPLLAVFAPMGALAVAVVVVAASLALEGVVQARRAATPRVP</sequence>
<gene>
    <name evidence="2" type="ORF">EDM22_10655</name>
</gene>
<organism evidence="2 3">
    <name type="scientific">Agromyces tardus</name>
    <dbReference type="NCBI Taxonomy" id="2583849"/>
    <lineage>
        <taxon>Bacteria</taxon>
        <taxon>Bacillati</taxon>
        <taxon>Actinomycetota</taxon>
        <taxon>Actinomycetes</taxon>
        <taxon>Micrococcales</taxon>
        <taxon>Microbacteriaceae</taxon>
        <taxon>Agromyces</taxon>
    </lineage>
</organism>
<feature type="transmembrane region" description="Helical" evidence="1">
    <location>
        <begin position="219"/>
        <end position="239"/>
    </location>
</feature>
<proteinExistence type="predicted"/>
<feature type="transmembrane region" description="Helical" evidence="1">
    <location>
        <begin position="35"/>
        <end position="53"/>
    </location>
</feature>
<evidence type="ECO:0000256" key="1">
    <source>
        <dbReference type="SAM" id="Phobius"/>
    </source>
</evidence>
<name>A0A3M8AE33_9MICO</name>
<evidence type="ECO:0000313" key="3">
    <source>
        <dbReference type="Proteomes" id="UP000275048"/>
    </source>
</evidence>
<keyword evidence="1" id="KW-1133">Transmembrane helix</keyword>
<evidence type="ECO:0000313" key="2">
    <source>
        <dbReference type="EMBL" id="RNB48795.1"/>
    </source>
</evidence>
<dbReference type="PANTHER" id="PTHR36840:SF1">
    <property type="entry name" value="BLL5714 PROTEIN"/>
    <property type="match status" value="1"/>
</dbReference>
<feature type="transmembrane region" description="Helical" evidence="1">
    <location>
        <begin position="122"/>
        <end position="144"/>
    </location>
</feature>
<feature type="transmembrane region" description="Helical" evidence="1">
    <location>
        <begin position="362"/>
        <end position="392"/>
    </location>
</feature>
<feature type="transmembrane region" description="Helical" evidence="1">
    <location>
        <begin position="329"/>
        <end position="350"/>
    </location>
</feature>
<reference evidence="2 3" key="1">
    <citation type="submission" date="2018-10" db="EMBL/GenBank/DDBJ databases">
        <title>Isolation, diversity and antibacterial activity of antinobacteria from the wheat rhizosphere soil.</title>
        <authorList>
            <person name="Sun T."/>
        </authorList>
    </citation>
    <scope>NUCLEOTIDE SEQUENCE [LARGE SCALE GENOMIC DNA]</scope>
    <source>
        <strain evidence="2 3">SJ-23</strain>
    </source>
</reference>
<dbReference type="OrthoDB" id="7698234at2"/>
<dbReference type="Proteomes" id="UP000275048">
    <property type="component" value="Unassembled WGS sequence"/>
</dbReference>
<feature type="transmembrane region" description="Helical" evidence="1">
    <location>
        <begin position="245"/>
        <end position="266"/>
    </location>
</feature>
<keyword evidence="1" id="KW-0812">Transmembrane</keyword>
<keyword evidence="3" id="KW-1185">Reference proteome</keyword>
<feature type="transmembrane region" description="Helical" evidence="1">
    <location>
        <begin position="90"/>
        <end position="110"/>
    </location>
</feature>
<dbReference type="Pfam" id="PF06772">
    <property type="entry name" value="LtrA"/>
    <property type="match status" value="1"/>
</dbReference>
<dbReference type="InterPro" id="IPR010640">
    <property type="entry name" value="Low_temperature_requirement_A"/>
</dbReference>